<organism evidence="4 5">
    <name type="scientific">Mumia zhuanghuii</name>
    <dbReference type="NCBI Taxonomy" id="2585211"/>
    <lineage>
        <taxon>Bacteria</taxon>
        <taxon>Bacillati</taxon>
        <taxon>Actinomycetota</taxon>
        <taxon>Actinomycetes</taxon>
        <taxon>Propionibacteriales</taxon>
        <taxon>Nocardioidaceae</taxon>
        <taxon>Mumia</taxon>
    </lineage>
</organism>
<name>A0A5Q6RRI8_9ACTN</name>
<feature type="compositionally biased region" description="Low complexity" evidence="1">
    <location>
        <begin position="102"/>
        <end position="120"/>
    </location>
</feature>
<feature type="transmembrane region" description="Helical" evidence="2">
    <location>
        <begin position="131"/>
        <end position="154"/>
    </location>
</feature>
<feature type="domain" description="LysM" evidence="3">
    <location>
        <begin position="165"/>
        <end position="215"/>
    </location>
</feature>
<dbReference type="PROSITE" id="PS51782">
    <property type="entry name" value="LYSM"/>
    <property type="match status" value="1"/>
</dbReference>
<accession>A0A5Q6RRI8</accession>
<sequence>MFVRMFDRTRVRLRLRLHELIATLASVGQAPRVRDTEDTMSTVRTTLDGTTLDRAAHNRTAHDRRAHDRRVVVLDTPLMRAVERHPAGRALVDGPRTAPRQTASQRPAASRTAPARPAARPTYRLTRRGRIAVFVAALLAVGGLTVGLGTQVIATSDAGDPVPSRAVEVQPGQTVWDLARSANPGGDIRETVHDIAELNALETAGQVAAGSTIYIPLY</sequence>
<dbReference type="OrthoDB" id="5084290at2"/>
<dbReference type="Gene3D" id="3.10.350.10">
    <property type="entry name" value="LysM domain"/>
    <property type="match status" value="1"/>
</dbReference>
<dbReference type="Proteomes" id="UP000307768">
    <property type="component" value="Unassembled WGS sequence"/>
</dbReference>
<keyword evidence="2" id="KW-1133">Transmembrane helix</keyword>
<evidence type="ECO:0000256" key="2">
    <source>
        <dbReference type="SAM" id="Phobius"/>
    </source>
</evidence>
<dbReference type="EMBL" id="VDFQ02000005">
    <property type="protein sequence ID" value="KAA1420666.1"/>
    <property type="molecule type" value="Genomic_DNA"/>
</dbReference>
<keyword evidence="2" id="KW-0472">Membrane</keyword>
<evidence type="ECO:0000313" key="4">
    <source>
        <dbReference type="EMBL" id="KAA1420666.1"/>
    </source>
</evidence>
<comment type="caution">
    <text evidence="4">The sequence shown here is derived from an EMBL/GenBank/DDBJ whole genome shotgun (WGS) entry which is preliminary data.</text>
</comment>
<evidence type="ECO:0000313" key="5">
    <source>
        <dbReference type="Proteomes" id="UP000307768"/>
    </source>
</evidence>
<keyword evidence="2" id="KW-0812">Transmembrane</keyword>
<dbReference type="InterPro" id="IPR036779">
    <property type="entry name" value="LysM_dom_sf"/>
</dbReference>
<reference evidence="4 5" key="1">
    <citation type="submission" date="2019-09" db="EMBL/GenBank/DDBJ databases">
        <title>Mumia zhuanghuii sp. nov. isolated from the intestinal contents of plateau pika (Ochotona curzoniae) in the Qinghai-Tibet plateau of China.</title>
        <authorList>
            <person name="Tian Z."/>
        </authorList>
    </citation>
    <scope>NUCLEOTIDE SEQUENCE [LARGE SCALE GENOMIC DNA]</scope>
    <source>
        <strain evidence="5">350</strain>
    </source>
</reference>
<evidence type="ECO:0000259" key="3">
    <source>
        <dbReference type="PROSITE" id="PS51782"/>
    </source>
</evidence>
<gene>
    <name evidence="4" type="ORF">FE697_017130</name>
</gene>
<dbReference type="AlphaFoldDB" id="A0A5Q6RRI8"/>
<proteinExistence type="predicted"/>
<evidence type="ECO:0000256" key="1">
    <source>
        <dbReference type="SAM" id="MobiDB-lite"/>
    </source>
</evidence>
<dbReference type="InterPro" id="IPR018392">
    <property type="entry name" value="LysM"/>
</dbReference>
<protein>
    <submittedName>
        <fullName evidence="4">LysM peptidoglycan-binding domain-containing protein</fullName>
    </submittedName>
</protein>
<feature type="region of interest" description="Disordered" evidence="1">
    <location>
        <begin position="86"/>
        <end position="120"/>
    </location>
</feature>